<evidence type="ECO:0000313" key="4">
    <source>
        <dbReference type="Proteomes" id="UP000236291"/>
    </source>
</evidence>
<gene>
    <name evidence="3" type="ORF">L195_g007448</name>
    <name evidence="1" type="ORF">L195_g015253</name>
    <name evidence="2" type="ORF">L195_g022014</name>
</gene>
<comment type="caution">
    <text evidence="3">The sequence shown here is derived from an EMBL/GenBank/DDBJ whole genome shotgun (WGS) entry which is preliminary data.</text>
</comment>
<evidence type="ECO:0000313" key="1">
    <source>
        <dbReference type="EMBL" id="PNX92121.1"/>
    </source>
</evidence>
<dbReference type="Proteomes" id="UP000236291">
    <property type="component" value="Unassembled WGS sequence"/>
</dbReference>
<reference evidence="3 4" key="2">
    <citation type="journal article" date="2017" name="Front. Plant Sci.">
        <title>Gene Classification and Mining of Molecular Markers Useful in Red Clover (Trifolium pratense) Breeding.</title>
        <authorList>
            <person name="Istvanek J."/>
            <person name="Dluhosova J."/>
            <person name="Dluhos P."/>
            <person name="Patkova L."/>
            <person name="Nedelnik J."/>
            <person name="Repkova J."/>
        </authorList>
    </citation>
    <scope>NUCLEOTIDE SEQUENCE [LARGE SCALE GENOMIC DNA]</scope>
    <source>
        <strain evidence="4">cv. Tatra</strain>
        <tissue evidence="3">Young leaves</tissue>
    </source>
</reference>
<evidence type="ECO:0000313" key="3">
    <source>
        <dbReference type="EMBL" id="PNY10857.1"/>
    </source>
</evidence>
<accession>A0A2K3P6D2</accession>
<name>A0A2K3P6D2_TRIPR</name>
<dbReference type="EMBL" id="ASHM01004121">
    <property type="protein sequence ID" value="PNY10857.1"/>
    <property type="molecule type" value="Genomic_DNA"/>
</dbReference>
<reference evidence="3 4" key="1">
    <citation type="journal article" date="2014" name="Am. J. Bot.">
        <title>Genome assembly and annotation for red clover (Trifolium pratense; Fabaceae).</title>
        <authorList>
            <person name="Istvanek J."/>
            <person name="Jaros M."/>
            <person name="Krenek A."/>
            <person name="Repkova J."/>
        </authorList>
    </citation>
    <scope>NUCLEOTIDE SEQUENCE [LARGE SCALE GENOMIC DNA]</scope>
    <source>
        <strain evidence="4">cv. Tatra</strain>
        <tissue evidence="3">Young leaves</tissue>
    </source>
</reference>
<proteinExistence type="predicted"/>
<protein>
    <submittedName>
        <fullName evidence="3">Uncharacterized protein</fullName>
    </submittedName>
</protein>
<evidence type="ECO:0000313" key="2">
    <source>
        <dbReference type="EMBL" id="PNX98757.1"/>
    </source>
</evidence>
<sequence length="81" mass="9349">MDEKVMLVALQLRWGGYRCGQSGCRCSVIGSKWMEGGDDVVVLEEFFIFLHSDVFFTFQEYHVARWGAQDYPTHENDPKSP</sequence>
<dbReference type="EMBL" id="ASHM01010296">
    <property type="protein sequence ID" value="PNX92121.1"/>
    <property type="molecule type" value="Genomic_DNA"/>
</dbReference>
<dbReference type="EMBL" id="ASHM01017005">
    <property type="protein sequence ID" value="PNX98757.1"/>
    <property type="molecule type" value="Genomic_DNA"/>
</dbReference>
<organism evidence="3 4">
    <name type="scientific">Trifolium pratense</name>
    <name type="common">Red clover</name>
    <dbReference type="NCBI Taxonomy" id="57577"/>
    <lineage>
        <taxon>Eukaryota</taxon>
        <taxon>Viridiplantae</taxon>
        <taxon>Streptophyta</taxon>
        <taxon>Embryophyta</taxon>
        <taxon>Tracheophyta</taxon>
        <taxon>Spermatophyta</taxon>
        <taxon>Magnoliopsida</taxon>
        <taxon>eudicotyledons</taxon>
        <taxon>Gunneridae</taxon>
        <taxon>Pentapetalae</taxon>
        <taxon>rosids</taxon>
        <taxon>fabids</taxon>
        <taxon>Fabales</taxon>
        <taxon>Fabaceae</taxon>
        <taxon>Papilionoideae</taxon>
        <taxon>50 kb inversion clade</taxon>
        <taxon>NPAAA clade</taxon>
        <taxon>Hologalegina</taxon>
        <taxon>IRL clade</taxon>
        <taxon>Trifolieae</taxon>
        <taxon>Trifolium</taxon>
    </lineage>
</organism>
<dbReference type="AlphaFoldDB" id="A0A2K3P6D2"/>